<dbReference type="EMBL" id="SNZH01000011">
    <property type="protein sequence ID" value="TDR41166.1"/>
    <property type="molecule type" value="Genomic_DNA"/>
</dbReference>
<reference evidence="1 2" key="1">
    <citation type="submission" date="2019-03" db="EMBL/GenBank/DDBJ databases">
        <title>Genomic Encyclopedia of Type Strains, Phase IV (KMG-IV): sequencing the most valuable type-strain genomes for metagenomic binning, comparative biology and taxonomic classification.</title>
        <authorList>
            <person name="Goeker M."/>
        </authorList>
    </citation>
    <scope>NUCLEOTIDE SEQUENCE [LARGE SCALE GENOMIC DNA]</scope>
    <source>
        <strain evidence="1 2">DSM 21667</strain>
    </source>
</reference>
<keyword evidence="2" id="KW-1185">Reference proteome</keyword>
<evidence type="ECO:0000313" key="2">
    <source>
        <dbReference type="Proteomes" id="UP000295293"/>
    </source>
</evidence>
<accession>A0A4R6YSN2</accession>
<evidence type="ECO:0000313" key="1">
    <source>
        <dbReference type="EMBL" id="TDR41166.1"/>
    </source>
</evidence>
<comment type="caution">
    <text evidence="1">The sequence shown here is derived from an EMBL/GenBank/DDBJ whole genome shotgun (WGS) entry which is preliminary data.</text>
</comment>
<dbReference type="RefSeq" id="WP_133819920.1">
    <property type="nucleotide sequence ID" value="NZ_SNZH01000011.1"/>
</dbReference>
<protein>
    <submittedName>
        <fullName evidence="1">Uncharacterized protein</fullName>
    </submittedName>
</protein>
<dbReference type="OrthoDB" id="275217at2"/>
<dbReference type="AlphaFoldDB" id="A0A4R6YSN2"/>
<name>A0A4R6YSN2_9GAMM</name>
<gene>
    <name evidence="1" type="ORF">DFR29_11178</name>
</gene>
<dbReference type="Proteomes" id="UP000295293">
    <property type="component" value="Unassembled WGS sequence"/>
</dbReference>
<organism evidence="1 2">
    <name type="scientific">Tahibacter aquaticus</name>
    <dbReference type="NCBI Taxonomy" id="520092"/>
    <lineage>
        <taxon>Bacteria</taxon>
        <taxon>Pseudomonadati</taxon>
        <taxon>Pseudomonadota</taxon>
        <taxon>Gammaproteobacteria</taxon>
        <taxon>Lysobacterales</taxon>
        <taxon>Rhodanobacteraceae</taxon>
        <taxon>Tahibacter</taxon>
    </lineage>
</organism>
<proteinExistence type="predicted"/>
<sequence length="206" mass="22746">MRSATAVQTVVHCAVATTTAIVAMPIFVHIADSRDAASIRRNGLKLASPPVQAPRAYGVFALPVVPNFVVSHQWLREIKHGRFRTAIGVYFKVGGNEPVWAGHYNDDKHCITADQAAAQLREQGLLGYEVILPRRVPAGDIQAVRQLPQHIGWRHFPDAHERTPCGCCYCQRGKRGARRLRAAFDLRTRSPFLALAGDFSRDAGDD</sequence>